<protein>
    <submittedName>
        <fullName evidence="9">Sigma-70 family RNA polymerase sigma factor</fullName>
    </submittedName>
</protein>
<dbReference type="PANTHER" id="PTHR43133:SF65">
    <property type="entry name" value="ECF RNA POLYMERASE SIGMA FACTOR SIGG"/>
    <property type="match status" value="1"/>
</dbReference>
<dbReference type="InterPro" id="IPR013324">
    <property type="entry name" value="RNA_pol_sigma_r3/r4-like"/>
</dbReference>
<dbReference type="Pfam" id="PF04542">
    <property type="entry name" value="Sigma70_r2"/>
    <property type="match status" value="1"/>
</dbReference>
<dbReference type="InterPro" id="IPR014284">
    <property type="entry name" value="RNA_pol_sigma-70_dom"/>
</dbReference>
<evidence type="ECO:0000313" key="10">
    <source>
        <dbReference type="Proteomes" id="UP001596380"/>
    </source>
</evidence>
<dbReference type="NCBIfam" id="TIGR02937">
    <property type="entry name" value="sigma70-ECF"/>
    <property type="match status" value="1"/>
</dbReference>
<evidence type="ECO:0000259" key="6">
    <source>
        <dbReference type="Pfam" id="PF04542"/>
    </source>
</evidence>
<evidence type="ECO:0000256" key="3">
    <source>
        <dbReference type="ARBA" id="ARBA00023015"/>
    </source>
</evidence>
<dbReference type="InterPro" id="IPR013325">
    <property type="entry name" value="RNA_pol_sigma_r2"/>
</dbReference>
<keyword evidence="4" id="KW-0731">Sigma factor</keyword>
<keyword evidence="10" id="KW-1185">Reference proteome</keyword>
<evidence type="ECO:0000256" key="2">
    <source>
        <dbReference type="ARBA" id="ARBA00011344"/>
    </source>
</evidence>
<dbReference type="NCBIfam" id="TIGR02960">
    <property type="entry name" value="SigX5"/>
    <property type="match status" value="1"/>
</dbReference>
<dbReference type="Pfam" id="PF12680">
    <property type="entry name" value="SnoaL_2"/>
    <property type="match status" value="1"/>
</dbReference>
<comment type="subunit">
    <text evidence="2">Interacts transiently with the RNA polymerase catalytic core formed by RpoA, RpoB, RpoC and RpoZ (2 alpha, 1 beta, 1 beta' and 1 omega subunit) to form the RNA polymerase holoenzyme that can initiate transcription.</text>
</comment>
<gene>
    <name evidence="9" type="ORF">ACFQKB_42355</name>
</gene>
<dbReference type="Gene3D" id="1.10.1740.10">
    <property type="match status" value="1"/>
</dbReference>
<dbReference type="InterPro" id="IPR007627">
    <property type="entry name" value="RNA_pol_sigma70_r2"/>
</dbReference>
<comment type="similarity">
    <text evidence="1">Belongs to the sigma-70 factor family. ECF subfamily.</text>
</comment>
<sequence length="337" mass="36411">MSDVSSQDLVRAREGDDAAFTRLVEPLRRELHAHCYRMLGSSHDADDALQDALVRAWRGMAGFEGRSSLRSWLYTVATRTCLDLVKSRGRRALPVDLGPSSERAVVGDAAPADVAWLGPYPDAGLGGAAAPDARYEQRESVEIAFVAALQHLPGNQRAALLLFEVLGFSAAEIAEMMKTSTTSVNSALARARRLVAERVPPAGQQRTLREVGDARVREIVGDYAGALERGDADALVALLTEDVTWSMPPLPHWYRGLEAVTDFAVRVPLTSCGSWRHLEVAANGQAAVAAYLRRDAAGPYLPWSINVLELRGERIAGVTSFVGAEHFTLFGLPGSLP</sequence>
<dbReference type="SUPFAM" id="SSF88946">
    <property type="entry name" value="Sigma2 domain of RNA polymerase sigma factors"/>
    <property type="match status" value="1"/>
</dbReference>
<evidence type="ECO:0000256" key="1">
    <source>
        <dbReference type="ARBA" id="ARBA00010641"/>
    </source>
</evidence>
<accession>A0ABW2D0U3</accession>
<keyword evidence="5" id="KW-0804">Transcription</keyword>
<name>A0ABW2D0U3_9ACTN</name>
<dbReference type="Gene3D" id="1.10.10.10">
    <property type="entry name" value="Winged helix-like DNA-binding domain superfamily/Winged helix DNA-binding domain"/>
    <property type="match status" value="1"/>
</dbReference>
<dbReference type="InterPro" id="IPR014305">
    <property type="entry name" value="RNA_pol_sigma-G_actinobac"/>
</dbReference>
<proteinExistence type="inferred from homology"/>
<dbReference type="InterPro" id="IPR032710">
    <property type="entry name" value="NTF2-like_dom_sf"/>
</dbReference>
<dbReference type="EMBL" id="JBHSXS010000054">
    <property type="protein sequence ID" value="MFC6886464.1"/>
    <property type="molecule type" value="Genomic_DNA"/>
</dbReference>
<dbReference type="SUPFAM" id="SSF54427">
    <property type="entry name" value="NTF2-like"/>
    <property type="match status" value="1"/>
</dbReference>
<organism evidence="9 10">
    <name type="scientific">Actinomadura yumaensis</name>
    <dbReference type="NCBI Taxonomy" id="111807"/>
    <lineage>
        <taxon>Bacteria</taxon>
        <taxon>Bacillati</taxon>
        <taxon>Actinomycetota</taxon>
        <taxon>Actinomycetes</taxon>
        <taxon>Streptosporangiales</taxon>
        <taxon>Thermomonosporaceae</taxon>
        <taxon>Actinomadura</taxon>
    </lineage>
</organism>
<dbReference type="Pfam" id="PF08281">
    <property type="entry name" value="Sigma70_r4_2"/>
    <property type="match status" value="1"/>
</dbReference>
<evidence type="ECO:0000313" key="9">
    <source>
        <dbReference type="EMBL" id="MFC6886464.1"/>
    </source>
</evidence>
<comment type="caution">
    <text evidence="9">The sequence shown here is derived from an EMBL/GenBank/DDBJ whole genome shotgun (WGS) entry which is preliminary data.</text>
</comment>
<dbReference type="InterPro" id="IPR037401">
    <property type="entry name" value="SnoaL-like"/>
</dbReference>
<dbReference type="InterPro" id="IPR013249">
    <property type="entry name" value="RNA_pol_sigma70_r4_t2"/>
</dbReference>
<dbReference type="PANTHER" id="PTHR43133">
    <property type="entry name" value="RNA POLYMERASE ECF-TYPE SIGMA FACTO"/>
    <property type="match status" value="1"/>
</dbReference>
<dbReference type="SUPFAM" id="SSF88659">
    <property type="entry name" value="Sigma3 and sigma4 domains of RNA polymerase sigma factors"/>
    <property type="match status" value="1"/>
</dbReference>
<evidence type="ECO:0000259" key="8">
    <source>
        <dbReference type="Pfam" id="PF12680"/>
    </source>
</evidence>
<feature type="domain" description="RNA polymerase sigma-70 region 2" evidence="6">
    <location>
        <begin position="23"/>
        <end position="91"/>
    </location>
</feature>
<dbReference type="Proteomes" id="UP001596380">
    <property type="component" value="Unassembled WGS sequence"/>
</dbReference>
<keyword evidence="3" id="KW-0805">Transcription regulation</keyword>
<dbReference type="InterPro" id="IPR036388">
    <property type="entry name" value="WH-like_DNA-bd_sf"/>
</dbReference>
<dbReference type="RefSeq" id="WP_160818981.1">
    <property type="nucleotide sequence ID" value="NZ_JBHSXS010000054.1"/>
</dbReference>
<dbReference type="Gene3D" id="3.10.450.50">
    <property type="match status" value="1"/>
</dbReference>
<dbReference type="NCBIfam" id="NF006089">
    <property type="entry name" value="PRK08241.1"/>
    <property type="match status" value="1"/>
</dbReference>
<dbReference type="InterPro" id="IPR039425">
    <property type="entry name" value="RNA_pol_sigma-70-like"/>
</dbReference>
<evidence type="ECO:0000256" key="5">
    <source>
        <dbReference type="ARBA" id="ARBA00023163"/>
    </source>
</evidence>
<evidence type="ECO:0000259" key="7">
    <source>
        <dbReference type="Pfam" id="PF08281"/>
    </source>
</evidence>
<feature type="domain" description="RNA polymerase sigma factor 70 region 4 type 2" evidence="7">
    <location>
        <begin position="145"/>
        <end position="193"/>
    </location>
</feature>
<evidence type="ECO:0000256" key="4">
    <source>
        <dbReference type="ARBA" id="ARBA00023082"/>
    </source>
</evidence>
<feature type="domain" description="SnoaL-like" evidence="8">
    <location>
        <begin position="222"/>
        <end position="316"/>
    </location>
</feature>
<reference evidence="10" key="1">
    <citation type="journal article" date="2019" name="Int. J. Syst. Evol. Microbiol.">
        <title>The Global Catalogue of Microorganisms (GCM) 10K type strain sequencing project: providing services to taxonomists for standard genome sequencing and annotation.</title>
        <authorList>
            <consortium name="The Broad Institute Genomics Platform"/>
            <consortium name="The Broad Institute Genome Sequencing Center for Infectious Disease"/>
            <person name="Wu L."/>
            <person name="Ma J."/>
        </authorList>
    </citation>
    <scope>NUCLEOTIDE SEQUENCE [LARGE SCALE GENOMIC DNA]</scope>
    <source>
        <strain evidence="10">JCM 3369</strain>
    </source>
</reference>